<name>A0A8S2YM38_9BILA</name>
<evidence type="ECO:0000313" key="1">
    <source>
        <dbReference type="EMBL" id="CAF4571746.1"/>
    </source>
</evidence>
<dbReference type="AlphaFoldDB" id="A0A8S2YM38"/>
<accession>A0A8S2YM38</accession>
<dbReference type="Proteomes" id="UP000682733">
    <property type="component" value="Unassembled WGS sequence"/>
</dbReference>
<gene>
    <name evidence="1" type="ORF">TMI583_LOCUS50189</name>
</gene>
<dbReference type="EMBL" id="CAJOBA010117584">
    <property type="protein sequence ID" value="CAF4571746.1"/>
    <property type="molecule type" value="Genomic_DNA"/>
</dbReference>
<sequence>SHVLDAFFNVHIPLCGSLLKIIILEDFHIHTKIARVNAGEEVAI</sequence>
<proteinExistence type="predicted"/>
<feature type="non-terminal residue" evidence="1">
    <location>
        <position position="1"/>
    </location>
</feature>
<comment type="caution">
    <text evidence="1">The sequence shown here is derived from an EMBL/GenBank/DDBJ whole genome shotgun (WGS) entry which is preliminary data.</text>
</comment>
<reference evidence="1" key="1">
    <citation type="submission" date="2021-02" db="EMBL/GenBank/DDBJ databases">
        <authorList>
            <person name="Nowell W R."/>
        </authorList>
    </citation>
    <scope>NUCLEOTIDE SEQUENCE</scope>
</reference>
<evidence type="ECO:0000313" key="2">
    <source>
        <dbReference type="Proteomes" id="UP000682733"/>
    </source>
</evidence>
<organism evidence="1 2">
    <name type="scientific">Didymodactylos carnosus</name>
    <dbReference type="NCBI Taxonomy" id="1234261"/>
    <lineage>
        <taxon>Eukaryota</taxon>
        <taxon>Metazoa</taxon>
        <taxon>Spiralia</taxon>
        <taxon>Gnathifera</taxon>
        <taxon>Rotifera</taxon>
        <taxon>Eurotatoria</taxon>
        <taxon>Bdelloidea</taxon>
        <taxon>Philodinida</taxon>
        <taxon>Philodinidae</taxon>
        <taxon>Didymodactylos</taxon>
    </lineage>
</organism>
<protein>
    <submittedName>
        <fullName evidence="1">Uncharacterized protein</fullName>
    </submittedName>
</protein>